<protein>
    <submittedName>
        <fullName evidence="1">Uncharacterized protein</fullName>
    </submittedName>
</protein>
<proteinExistence type="predicted"/>
<keyword evidence="2" id="KW-1185">Reference proteome</keyword>
<dbReference type="InParanoid" id="B9RQH0"/>
<evidence type="ECO:0000313" key="2">
    <source>
        <dbReference type="Proteomes" id="UP000008311"/>
    </source>
</evidence>
<organism evidence="1 2">
    <name type="scientific">Ricinus communis</name>
    <name type="common">Castor bean</name>
    <dbReference type="NCBI Taxonomy" id="3988"/>
    <lineage>
        <taxon>Eukaryota</taxon>
        <taxon>Viridiplantae</taxon>
        <taxon>Streptophyta</taxon>
        <taxon>Embryophyta</taxon>
        <taxon>Tracheophyta</taxon>
        <taxon>Spermatophyta</taxon>
        <taxon>Magnoliopsida</taxon>
        <taxon>eudicotyledons</taxon>
        <taxon>Gunneridae</taxon>
        <taxon>Pentapetalae</taxon>
        <taxon>rosids</taxon>
        <taxon>fabids</taxon>
        <taxon>Malpighiales</taxon>
        <taxon>Euphorbiaceae</taxon>
        <taxon>Acalyphoideae</taxon>
        <taxon>Acalypheae</taxon>
        <taxon>Ricinus</taxon>
    </lineage>
</organism>
<gene>
    <name evidence="1" type="ORF">RCOM_1491290</name>
</gene>
<dbReference type="AlphaFoldDB" id="B9RQH0"/>
<name>B9RQH0_RICCO</name>
<evidence type="ECO:0000313" key="1">
    <source>
        <dbReference type="EMBL" id="EEF46409.1"/>
    </source>
</evidence>
<dbReference type="EMBL" id="EQ973801">
    <property type="protein sequence ID" value="EEF46409.1"/>
    <property type="molecule type" value="Genomic_DNA"/>
</dbReference>
<dbReference type="Proteomes" id="UP000008311">
    <property type="component" value="Unassembled WGS sequence"/>
</dbReference>
<sequence>MEFVWPFFVVAADLYSPFPVSPVNFNLKAKWLNGALDKDFTLTPKLKSSLKLLRRRCTLAISFLEIYKESFTNESNKNPHHNFPTDKVREYFQLHSVPLSKNLQQ</sequence>
<accession>B9RQH0</accession>
<reference evidence="2" key="1">
    <citation type="journal article" date="2010" name="Nat. Biotechnol.">
        <title>Draft genome sequence of the oilseed species Ricinus communis.</title>
        <authorList>
            <person name="Chan A.P."/>
            <person name="Crabtree J."/>
            <person name="Zhao Q."/>
            <person name="Lorenzi H."/>
            <person name="Orvis J."/>
            <person name="Puiu D."/>
            <person name="Melake-Berhan A."/>
            <person name="Jones K.M."/>
            <person name="Redman J."/>
            <person name="Chen G."/>
            <person name="Cahoon E.B."/>
            <person name="Gedil M."/>
            <person name="Stanke M."/>
            <person name="Haas B.J."/>
            <person name="Wortman J.R."/>
            <person name="Fraser-Liggett C.M."/>
            <person name="Ravel J."/>
            <person name="Rabinowicz P.D."/>
        </authorList>
    </citation>
    <scope>NUCLEOTIDE SEQUENCE [LARGE SCALE GENOMIC DNA]</scope>
    <source>
        <strain evidence="2">cv. Hale</strain>
    </source>
</reference>